<keyword evidence="1" id="KW-0812">Transmembrane</keyword>
<evidence type="ECO:0000313" key="2">
    <source>
        <dbReference type="EMBL" id="BES93330.1"/>
    </source>
</evidence>
<reference evidence="2 3" key="1">
    <citation type="submission" date="2023-09" db="EMBL/GenBank/DDBJ databases">
        <title>Nesidiocoris tenuis whole genome shotgun sequence.</title>
        <authorList>
            <person name="Shibata T."/>
            <person name="Shimoda M."/>
            <person name="Kobayashi T."/>
            <person name="Uehara T."/>
        </authorList>
    </citation>
    <scope>NUCLEOTIDE SEQUENCE [LARGE SCALE GENOMIC DNA]</scope>
    <source>
        <strain evidence="2 3">Japan</strain>
    </source>
</reference>
<proteinExistence type="predicted"/>
<evidence type="ECO:0000256" key="1">
    <source>
        <dbReference type="SAM" id="Phobius"/>
    </source>
</evidence>
<keyword evidence="3" id="KW-1185">Reference proteome</keyword>
<keyword evidence="1" id="KW-0472">Membrane</keyword>
<dbReference type="Proteomes" id="UP001307889">
    <property type="component" value="Chromosome 4"/>
</dbReference>
<name>A0ABN7AQY8_9HEMI</name>
<evidence type="ECO:0000313" key="3">
    <source>
        <dbReference type="Proteomes" id="UP001307889"/>
    </source>
</evidence>
<gene>
    <name evidence="2" type="ORF">NTJ_06140</name>
</gene>
<accession>A0ABN7AQY8</accession>
<feature type="transmembrane region" description="Helical" evidence="1">
    <location>
        <begin position="51"/>
        <end position="69"/>
    </location>
</feature>
<keyword evidence="1" id="KW-1133">Transmembrane helix</keyword>
<protein>
    <submittedName>
        <fullName evidence="2">Uncharacterized protein</fullName>
    </submittedName>
</protein>
<dbReference type="EMBL" id="AP028912">
    <property type="protein sequence ID" value="BES93330.1"/>
    <property type="molecule type" value="Genomic_DNA"/>
</dbReference>
<sequence length="76" mass="8906">MRPDDRPQVHGYWPTAIWANQLTCRAQLDQCQVDVRHRLAPDFKSRATRRAIRGLVTSYVGFGFTQFVFNRVLRDV</sequence>
<organism evidence="2 3">
    <name type="scientific">Nesidiocoris tenuis</name>
    <dbReference type="NCBI Taxonomy" id="355587"/>
    <lineage>
        <taxon>Eukaryota</taxon>
        <taxon>Metazoa</taxon>
        <taxon>Ecdysozoa</taxon>
        <taxon>Arthropoda</taxon>
        <taxon>Hexapoda</taxon>
        <taxon>Insecta</taxon>
        <taxon>Pterygota</taxon>
        <taxon>Neoptera</taxon>
        <taxon>Paraneoptera</taxon>
        <taxon>Hemiptera</taxon>
        <taxon>Heteroptera</taxon>
        <taxon>Panheteroptera</taxon>
        <taxon>Cimicomorpha</taxon>
        <taxon>Miridae</taxon>
        <taxon>Dicyphina</taxon>
        <taxon>Nesidiocoris</taxon>
    </lineage>
</organism>